<keyword evidence="4" id="KW-0215">Deoxyribonucleotide synthesis</keyword>
<feature type="active site" evidence="5">
    <location>
        <position position="152"/>
    </location>
</feature>
<keyword evidence="4" id="KW-0560">Oxidoreductase</keyword>
<dbReference type="InterPro" id="IPR012348">
    <property type="entry name" value="RNR-like"/>
</dbReference>
<dbReference type="GO" id="GO:0046872">
    <property type="term" value="F:metal ion binding"/>
    <property type="evidence" value="ECO:0007669"/>
    <property type="project" value="UniProtKB-KW"/>
</dbReference>
<feature type="binding site" evidence="6">
    <location>
        <position position="148"/>
    </location>
    <ligand>
        <name>Fe cation</name>
        <dbReference type="ChEBI" id="CHEBI:24875"/>
        <label>1</label>
    </ligand>
</feature>
<feature type="binding site" evidence="6">
    <location>
        <position position="145"/>
    </location>
    <ligand>
        <name>Fe cation</name>
        <dbReference type="ChEBI" id="CHEBI:24875"/>
        <label>2</label>
    </ligand>
</feature>
<proteinExistence type="inferred from homology"/>
<comment type="catalytic activity">
    <reaction evidence="3 4">
        <text>a 2'-deoxyribonucleoside 5'-diphosphate + [thioredoxin]-disulfide + H2O = a ribonucleoside 5'-diphosphate + [thioredoxin]-dithiol</text>
        <dbReference type="Rhea" id="RHEA:23252"/>
        <dbReference type="Rhea" id="RHEA-COMP:10698"/>
        <dbReference type="Rhea" id="RHEA-COMP:10700"/>
        <dbReference type="ChEBI" id="CHEBI:15377"/>
        <dbReference type="ChEBI" id="CHEBI:29950"/>
        <dbReference type="ChEBI" id="CHEBI:50058"/>
        <dbReference type="ChEBI" id="CHEBI:57930"/>
        <dbReference type="ChEBI" id="CHEBI:73316"/>
        <dbReference type="EC" id="1.17.4.1"/>
    </reaction>
</comment>
<feature type="binding site" evidence="6">
    <location>
        <position position="145"/>
    </location>
    <ligand>
        <name>Fe cation</name>
        <dbReference type="ChEBI" id="CHEBI:24875"/>
        <label>1</label>
    </ligand>
</feature>
<evidence type="ECO:0000313" key="8">
    <source>
        <dbReference type="EMBL" id="PTQ55942.1"/>
    </source>
</evidence>
<evidence type="ECO:0000256" key="1">
    <source>
        <dbReference type="ARBA" id="ARBA00009303"/>
    </source>
</evidence>
<dbReference type="Proteomes" id="UP000244338">
    <property type="component" value="Unassembled WGS sequence"/>
</dbReference>
<feature type="binding site" evidence="6">
    <location>
        <position position="212"/>
    </location>
    <ligand>
        <name>Fe cation</name>
        <dbReference type="ChEBI" id="CHEBI:24875"/>
        <label>2</label>
    </ligand>
</feature>
<comment type="caution">
    <text evidence="8">The sequence shown here is derived from an EMBL/GenBank/DDBJ whole genome shotgun (WGS) entry which is preliminary data.</text>
</comment>
<comment type="function">
    <text evidence="4">Provides the precursors necessary for DNA synthesis. Catalyzes the biosynthesis of deoxyribonucleotides from the corresponding ribonucleotides.</text>
</comment>
<dbReference type="GO" id="GO:0009263">
    <property type="term" value="P:deoxyribonucleotide biosynthetic process"/>
    <property type="evidence" value="ECO:0007669"/>
    <property type="project" value="UniProtKB-KW"/>
</dbReference>
<name>A0A2R6XZZ5_9BACL</name>
<evidence type="ECO:0000256" key="4">
    <source>
        <dbReference type="PIRNR" id="PIRNR000355"/>
    </source>
</evidence>
<dbReference type="PANTHER" id="PTHR23409">
    <property type="entry name" value="RIBONUCLEOSIDE-DIPHOSPHATE REDUCTASE SMALL CHAIN"/>
    <property type="match status" value="1"/>
</dbReference>
<dbReference type="SUPFAM" id="SSF47240">
    <property type="entry name" value="Ferritin-like"/>
    <property type="match status" value="1"/>
</dbReference>
<dbReference type="PANTHER" id="PTHR23409:SF18">
    <property type="entry name" value="RIBONUCLEOSIDE-DIPHOSPHATE REDUCTASE SUBUNIT M2"/>
    <property type="match status" value="1"/>
</dbReference>
<evidence type="ECO:0000256" key="5">
    <source>
        <dbReference type="PIRSR" id="PIRSR000355-1"/>
    </source>
</evidence>
<dbReference type="InterPro" id="IPR000358">
    <property type="entry name" value="RNR_small_fam"/>
</dbReference>
<feature type="region of interest" description="Disordered" evidence="7">
    <location>
        <begin position="1"/>
        <end position="22"/>
    </location>
</feature>
<dbReference type="AlphaFoldDB" id="A0A2R6XZZ5"/>
<dbReference type="Gene3D" id="1.10.620.20">
    <property type="entry name" value="Ribonucleotide Reductase, subunit A"/>
    <property type="match status" value="1"/>
</dbReference>
<feature type="binding site" evidence="6">
    <location>
        <position position="246"/>
    </location>
    <ligand>
        <name>Fe cation</name>
        <dbReference type="ChEBI" id="CHEBI:24875"/>
        <label>2</label>
    </ligand>
</feature>
<keyword evidence="4 6" id="KW-0479">Metal-binding</keyword>
<dbReference type="InterPro" id="IPR009078">
    <property type="entry name" value="Ferritin-like_SF"/>
</dbReference>
<evidence type="ECO:0000256" key="6">
    <source>
        <dbReference type="PIRSR" id="PIRSR000355-2"/>
    </source>
</evidence>
<evidence type="ECO:0000313" key="9">
    <source>
        <dbReference type="Proteomes" id="UP000244338"/>
    </source>
</evidence>
<dbReference type="NCBIfam" id="NF007184">
    <property type="entry name" value="PRK09614.1-3"/>
    <property type="match status" value="1"/>
</dbReference>
<comment type="cofactor">
    <cofactor evidence="4 6">
        <name>Fe cation</name>
        <dbReference type="ChEBI" id="CHEBI:24875"/>
    </cofactor>
    <text evidence="4 6">Binds 2 iron ions per subunit.</text>
</comment>
<dbReference type="InterPro" id="IPR033909">
    <property type="entry name" value="RNR_small"/>
</dbReference>
<feature type="compositionally biased region" description="Basic and acidic residues" evidence="7">
    <location>
        <begin position="7"/>
        <end position="21"/>
    </location>
</feature>
<gene>
    <name evidence="8" type="ORF">BSOLF_1093</name>
</gene>
<dbReference type="CDD" id="cd01049">
    <property type="entry name" value="RNRR2"/>
    <property type="match status" value="1"/>
</dbReference>
<dbReference type="Pfam" id="PF00268">
    <property type="entry name" value="Ribonuc_red_sm"/>
    <property type="match status" value="1"/>
</dbReference>
<evidence type="ECO:0000256" key="3">
    <source>
        <dbReference type="ARBA" id="ARBA00047754"/>
    </source>
</evidence>
<evidence type="ECO:0000256" key="7">
    <source>
        <dbReference type="SAM" id="MobiDB-lite"/>
    </source>
</evidence>
<keyword evidence="4 6" id="KW-0408">Iron</keyword>
<dbReference type="PIRSF" id="PIRSF000355">
    <property type="entry name" value="NrdB"/>
    <property type="match status" value="1"/>
</dbReference>
<dbReference type="GO" id="GO:0004748">
    <property type="term" value="F:ribonucleoside-diphosphate reductase activity, thioredoxin disulfide as acceptor"/>
    <property type="evidence" value="ECO:0007669"/>
    <property type="project" value="UniProtKB-EC"/>
</dbReference>
<protein>
    <recommendedName>
        <fullName evidence="4">Ribonucleoside-diphosphate reductase subunit beta</fullName>
        <ecNumber evidence="4">1.17.4.1</ecNumber>
    </recommendedName>
</protein>
<sequence length="374" mass="42527">MSIPTESDARMKETGARKTETGVHTMENAPLQKIRLLSPGSPNRATAIVGGEASGIVNWNDIRYPQFYDIYKILLKNFWIPDEIPMTKDVKEWGTLTPAEQEAYLRTIGLLSNLDSVQTRFILETSLFVSDPSVHAILSIIAQQEAVHNQSYSYVLSSIVSLDQQNKTFTRAHSDPAVIRRNQFIVDLYEGFRNEQTALALAKSLVGSLILEGLNFYSGFAFFYNLARNQKMLGTSTMISYIQRDEMQHGYFVAMLLRAILTERPELDENGEFTEFARKTIGMAVELESDWTREVLKGIPGIDLEEMLGYVKYLANKRISMLGLPDLYPGYTENVMPWIRAYSDENINNIKTDFFEQKARAYSKVTDDNGFDEL</sequence>
<comment type="similarity">
    <text evidence="1 4">Belongs to the ribonucleoside diphosphate reductase small chain family.</text>
</comment>
<reference evidence="9" key="1">
    <citation type="journal article" date="2018" name="Sci. Rep.">
        <title>Lignite coal burning seam in the remote Altai Mountains harbors a hydrogen-driven thermophilic microbial community.</title>
        <authorList>
            <person name="Kadnikov V.V."/>
            <person name="Mardanov A.V."/>
            <person name="Ivasenko D.A."/>
            <person name="Antsiferov D.V."/>
            <person name="Beletsky A.V."/>
            <person name="Karnachuk O.V."/>
            <person name="Ravin N.V."/>
        </authorList>
    </citation>
    <scope>NUCLEOTIDE SEQUENCE [LARGE SCALE GENOMIC DNA]</scope>
</reference>
<evidence type="ECO:0000256" key="2">
    <source>
        <dbReference type="ARBA" id="ARBA00011209"/>
    </source>
</evidence>
<comment type="subunit">
    <text evidence="2">Tetramer of two alpha and two beta subunits.</text>
</comment>
<organism evidence="8 9">
    <name type="scientific">Candidatus Carbonibacillus altaicus</name>
    <dbReference type="NCBI Taxonomy" id="2163959"/>
    <lineage>
        <taxon>Bacteria</taxon>
        <taxon>Bacillati</taxon>
        <taxon>Bacillota</taxon>
        <taxon>Bacilli</taxon>
        <taxon>Bacillales</taxon>
        <taxon>Candidatus Carbonibacillus</taxon>
    </lineage>
</organism>
<accession>A0A2R6XZZ5</accession>
<feature type="binding site" evidence="6">
    <location>
        <position position="115"/>
    </location>
    <ligand>
        <name>Fe cation</name>
        <dbReference type="ChEBI" id="CHEBI:24875"/>
        <label>1</label>
    </ligand>
</feature>
<feature type="binding site" evidence="6">
    <location>
        <position position="249"/>
    </location>
    <ligand>
        <name>Fe cation</name>
        <dbReference type="ChEBI" id="CHEBI:24875"/>
        <label>2</label>
    </ligand>
</feature>
<dbReference type="UniPathway" id="UPA00326"/>
<dbReference type="EMBL" id="PEBX01000058">
    <property type="protein sequence ID" value="PTQ55942.1"/>
    <property type="molecule type" value="Genomic_DNA"/>
</dbReference>
<dbReference type="EC" id="1.17.4.1" evidence="4"/>